<dbReference type="AlphaFoldDB" id="A0ABD2MNU5"/>
<proteinExistence type="predicted"/>
<accession>A0ABD2MNU5</accession>
<name>A0ABD2MNU5_9CUCU</name>
<keyword evidence="2" id="KW-1185">Reference proteome</keyword>
<organism evidence="1 2">
    <name type="scientific">Cryptolaemus montrouzieri</name>
    <dbReference type="NCBI Taxonomy" id="559131"/>
    <lineage>
        <taxon>Eukaryota</taxon>
        <taxon>Metazoa</taxon>
        <taxon>Ecdysozoa</taxon>
        <taxon>Arthropoda</taxon>
        <taxon>Hexapoda</taxon>
        <taxon>Insecta</taxon>
        <taxon>Pterygota</taxon>
        <taxon>Neoptera</taxon>
        <taxon>Endopterygota</taxon>
        <taxon>Coleoptera</taxon>
        <taxon>Polyphaga</taxon>
        <taxon>Cucujiformia</taxon>
        <taxon>Coccinelloidea</taxon>
        <taxon>Coccinellidae</taxon>
        <taxon>Scymninae</taxon>
        <taxon>Scymnini</taxon>
        <taxon>Cryptolaemus</taxon>
    </lineage>
</organism>
<dbReference type="Proteomes" id="UP001516400">
    <property type="component" value="Unassembled WGS sequence"/>
</dbReference>
<comment type="caution">
    <text evidence="1">The sequence shown here is derived from an EMBL/GenBank/DDBJ whole genome shotgun (WGS) entry which is preliminary data.</text>
</comment>
<protein>
    <submittedName>
        <fullName evidence="1">Uncharacterized protein</fullName>
    </submittedName>
</protein>
<evidence type="ECO:0000313" key="1">
    <source>
        <dbReference type="EMBL" id="KAL3267919.1"/>
    </source>
</evidence>
<dbReference type="EMBL" id="JABFTP020000021">
    <property type="protein sequence ID" value="KAL3267919.1"/>
    <property type="molecule type" value="Genomic_DNA"/>
</dbReference>
<evidence type="ECO:0000313" key="2">
    <source>
        <dbReference type="Proteomes" id="UP001516400"/>
    </source>
</evidence>
<reference evidence="1 2" key="1">
    <citation type="journal article" date="2021" name="BMC Biol.">
        <title>Horizontally acquired antibacterial genes associated with adaptive radiation of ladybird beetles.</title>
        <authorList>
            <person name="Li H.S."/>
            <person name="Tang X.F."/>
            <person name="Huang Y.H."/>
            <person name="Xu Z.Y."/>
            <person name="Chen M.L."/>
            <person name="Du X.Y."/>
            <person name="Qiu B.Y."/>
            <person name="Chen P.T."/>
            <person name="Zhang W."/>
            <person name="Slipinski A."/>
            <person name="Escalona H.E."/>
            <person name="Waterhouse R.M."/>
            <person name="Zwick A."/>
            <person name="Pang H."/>
        </authorList>
    </citation>
    <scope>NUCLEOTIDE SEQUENCE [LARGE SCALE GENOMIC DNA]</scope>
    <source>
        <strain evidence="1">SYSU2018</strain>
    </source>
</reference>
<sequence length="102" mass="11500">MATTLIIHFVKVSISKRLLHLYYFMESFKERCMKCNMLTGPLHDPEAAAVAEVLVREAIGSVAVPIRVQFRLKEEAAGLVLMSTTPIEISLSQPLRCQAKRR</sequence>
<gene>
    <name evidence="1" type="ORF">HHI36_007057</name>
</gene>